<dbReference type="EMBL" id="CT867990">
    <property type="protein sequence ID" value="CAK57138.1"/>
    <property type="molecule type" value="Genomic_DNA"/>
</dbReference>
<gene>
    <name evidence="1" type="ORF">GSPATT00028173001</name>
</gene>
<accession>A0BF21</accession>
<dbReference type="InParanoid" id="A0BF21"/>
<dbReference type="OrthoDB" id="297186at2759"/>
<dbReference type="KEGG" id="ptm:GSPATT00028173001"/>
<protein>
    <submittedName>
        <fullName evidence="1">Uncharacterized protein</fullName>
    </submittedName>
</protein>
<dbReference type="HOGENOM" id="CLU_074249_0_0_1"/>
<proteinExistence type="predicted"/>
<sequence>MQVTKRSIELQIYANLLDFTIEQQKVVQNTQSKCLNGFILKNYISMINNSKVNSLVFIKQRKPQCSSLKKRYKERERAWNDRIIISEQILHLRTKESFNRKRLPKLQNTTASIVEKYINIHKHQQEYVELVECEQRIFETKLEQLKQLYKVYCIPQVHQNLFNALLEASSNKRAVVEEELNLMNQKLAPIQHCMFVIAARENCFKQVLTLVKQNQNQIDQISEKLKDLRMLNITTLESIVKWQQYFQNKNLRQVFQLDENPPYHERFQNDYLELKPQLTNLFKVSDQADPFFVQLLGKGQQRLYIRIRRAEAELMNLNYNNIYIK</sequence>
<evidence type="ECO:0000313" key="2">
    <source>
        <dbReference type="Proteomes" id="UP000000600"/>
    </source>
</evidence>
<dbReference type="AlphaFoldDB" id="A0BF21"/>
<reference evidence="1 2" key="1">
    <citation type="journal article" date="2006" name="Nature">
        <title>Global trends of whole-genome duplications revealed by the ciliate Paramecium tetraurelia.</title>
        <authorList>
            <consortium name="Genoscope"/>
            <person name="Aury J.-M."/>
            <person name="Jaillon O."/>
            <person name="Duret L."/>
            <person name="Noel B."/>
            <person name="Jubin C."/>
            <person name="Porcel B.M."/>
            <person name="Segurens B."/>
            <person name="Daubin V."/>
            <person name="Anthouard V."/>
            <person name="Aiach N."/>
            <person name="Arnaiz O."/>
            <person name="Billaut A."/>
            <person name="Beisson J."/>
            <person name="Blanc I."/>
            <person name="Bouhouche K."/>
            <person name="Camara F."/>
            <person name="Duharcourt S."/>
            <person name="Guigo R."/>
            <person name="Gogendeau D."/>
            <person name="Katinka M."/>
            <person name="Keller A.-M."/>
            <person name="Kissmehl R."/>
            <person name="Klotz C."/>
            <person name="Koll F."/>
            <person name="Le Moue A."/>
            <person name="Lepere C."/>
            <person name="Malinsky S."/>
            <person name="Nowacki M."/>
            <person name="Nowak J.K."/>
            <person name="Plattner H."/>
            <person name="Poulain J."/>
            <person name="Ruiz F."/>
            <person name="Serrano V."/>
            <person name="Zagulski M."/>
            <person name="Dessen P."/>
            <person name="Betermier M."/>
            <person name="Weissenbach J."/>
            <person name="Scarpelli C."/>
            <person name="Schachter V."/>
            <person name="Sperling L."/>
            <person name="Meyer E."/>
            <person name="Cohen J."/>
            <person name="Wincker P."/>
        </authorList>
    </citation>
    <scope>NUCLEOTIDE SEQUENCE [LARGE SCALE GENOMIC DNA]</scope>
    <source>
        <strain evidence="1 2">Stock d4-2</strain>
    </source>
</reference>
<dbReference type="Proteomes" id="UP000000600">
    <property type="component" value="Unassembled WGS sequence"/>
</dbReference>
<dbReference type="RefSeq" id="XP_001424536.1">
    <property type="nucleotide sequence ID" value="XM_001424499.1"/>
</dbReference>
<keyword evidence="2" id="KW-1185">Reference proteome</keyword>
<name>A0BF21_PARTE</name>
<evidence type="ECO:0000313" key="1">
    <source>
        <dbReference type="EMBL" id="CAK57138.1"/>
    </source>
</evidence>
<dbReference type="GeneID" id="5010320"/>
<organism evidence="1 2">
    <name type="scientific">Paramecium tetraurelia</name>
    <dbReference type="NCBI Taxonomy" id="5888"/>
    <lineage>
        <taxon>Eukaryota</taxon>
        <taxon>Sar</taxon>
        <taxon>Alveolata</taxon>
        <taxon>Ciliophora</taxon>
        <taxon>Intramacronucleata</taxon>
        <taxon>Oligohymenophorea</taxon>
        <taxon>Peniculida</taxon>
        <taxon>Parameciidae</taxon>
        <taxon>Paramecium</taxon>
    </lineage>
</organism>